<feature type="compositionally biased region" description="Polar residues" evidence="2">
    <location>
        <begin position="1"/>
        <end position="15"/>
    </location>
</feature>
<feature type="compositionally biased region" description="Low complexity" evidence="2">
    <location>
        <begin position="147"/>
        <end position="157"/>
    </location>
</feature>
<dbReference type="GeneID" id="87837010"/>
<keyword evidence="1" id="KW-0833">Ubl conjugation pathway</keyword>
<dbReference type="Gene3D" id="1.20.1280.50">
    <property type="match status" value="1"/>
</dbReference>
<evidence type="ECO:0000256" key="2">
    <source>
        <dbReference type="SAM" id="MobiDB-lite"/>
    </source>
</evidence>
<dbReference type="PROSITE" id="PS50181">
    <property type="entry name" value="FBOX"/>
    <property type="match status" value="1"/>
</dbReference>
<dbReference type="SUPFAM" id="SSF81383">
    <property type="entry name" value="F-box domain"/>
    <property type="match status" value="1"/>
</dbReference>
<feature type="region of interest" description="Disordered" evidence="2">
    <location>
        <begin position="1"/>
        <end position="102"/>
    </location>
</feature>
<feature type="compositionally biased region" description="Polar residues" evidence="2">
    <location>
        <begin position="23"/>
        <end position="33"/>
    </location>
</feature>
<dbReference type="GO" id="GO:0031146">
    <property type="term" value="P:SCF-dependent proteasomal ubiquitin-dependent protein catabolic process"/>
    <property type="evidence" value="ECO:0007669"/>
    <property type="project" value="TreeGrafter"/>
</dbReference>
<keyword evidence="5" id="KW-1185">Reference proteome</keyword>
<dbReference type="Pfam" id="PF12937">
    <property type="entry name" value="F-box-like"/>
    <property type="match status" value="1"/>
</dbReference>
<dbReference type="EMBL" id="JAUEPN010000001">
    <property type="protein sequence ID" value="KAK3301032.1"/>
    <property type="molecule type" value="Genomic_DNA"/>
</dbReference>
<feature type="region of interest" description="Disordered" evidence="2">
    <location>
        <begin position="135"/>
        <end position="157"/>
    </location>
</feature>
<feature type="compositionally biased region" description="Basic and acidic residues" evidence="2">
    <location>
        <begin position="86"/>
        <end position="102"/>
    </location>
</feature>
<reference evidence="4" key="2">
    <citation type="submission" date="2023-06" db="EMBL/GenBank/DDBJ databases">
        <authorList>
            <consortium name="Lawrence Berkeley National Laboratory"/>
            <person name="Haridas S."/>
            <person name="Hensen N."/>
            <person name="Bonometti L."/>
            <person name="Westerberg I."/>
            <person name="Brannstrom I.O."/>
            <person name="Guillou S."/>
            <person name="Cros-Aarteil S."/>
            <person name="Calhoun S."/>
            <person name="Kuo A."/>
            <person name="Mondo S."/>
            <person name="Pangilinan J."/>
            <person name="Riley R."/>
            <person name="Labutti K."/>
            <person name="Andreopoulos B."/>
            <person name="Lipzen A."/>
            <person name="Chen C."/>
            <person name="Yanf M."/>
            <person name="Daum C."/>
            <person name="Ng V."/>
            <person name="Clum A."/>
            <person name="Steindorff A."/>
            <person name="Ohm R."/>
            <person name="Martin F."/>
            <person name="Silar P."/>
            <person name="Natvig D."/>
            <person name="Lalanne C."/>
            <person name="Gautier V."/>
            <person name="Ament-Velasquez S.L."/>
            <person name="Kruys A."/>
            <person name="Hutchinson M.I."/>
            <person name="Powell A.J."/>
            <person name="Barry K."/>
            <person name="Miller A.N."/>
            <person name="Grigoriev I.V."/>
            <person name="Debuchy R."/>
            <person name="Gladieux P."/>
            <person name="Thoren M.H."/>
            <person name="Johannesson H."/>
        </authorList>
    </citation>
    <scope>NUCLEOTIDE SEQUENCE</scope>
    <source>
        <strain evidence="4">CBS 168.71</strain>
    </source>
</reference>
<dbReference type="InterPro" id="IPR045464">
    <property type="entry name" value="Hrt3/FBXO9_C"/>
</dbReference>
<name>A0AAE0HRF3_9PEZI</name>
<accession>A0AAE0HRF3</accession>
<dbReference type="Proteomes" id="UP001278766">
    <property type="component" value="Unassembled WGS sequence"/>
</dbReference>
<sequence length="528" mass="58164">MNPQESNPDLESFRTQWKAEVQAKQSLAGPSTHQTPQTRTAPPPRTKLPSAQNDDDSDDDGYAQPQQFDHAEAGPSTSSVQTGHPEGPERGDPVSALEHYEKAVERETVGKLGDSLQLYRKAFRLDDGVDQKYRAKHFPKPPPKPARAPSANAAPGTVTTGAASAAVVQPPSTKDLIASFAVMSIAPAPPPVEGMPPPPCPLAELPEEILVLILRDVAVLDVGDFMRLAQVCKRLAYLVATESTIWRRLCLGTEFGFGGMHYYWQQRVCWDPFTDADLIREAAEGEAPPLALADPAASGSVAASPPSALTLAERADRQARESKANTLAFYRSVYSASWQRMFRMRPRIRFNGCYISTVNYLRSGQASHNQSTWGTPVHIVTYYRYLRFYRDGSVISLLSTTEPAEVVHHLTRDALALHAGGAGSNLPSAVMRQALRGRWRLARESDNPEALPADIEGDVTVETEGVSKYIYRMDLELGTAGKITRNNKLGWKGFYSYNPLTDDWAEFTMRHSKPFFFSRVKSYGVQGA</sequence>
<gene>
    <name evidence="4" type="ORF">B0H64DRAFT_29406</name>
</gene>
<reference evidence="4" key="1">
    <citation type="journal article" date="2023" name="Mol. Phylogenet. Evol.">
        <title>Genome-scale phylogeny and comparative genomics of the fungal order Sordariales.</title>
        <authorList>
            <person name="Hensen N."/>
            <person name="Bonometti L."/>
            <person name="Westerberg I."/>
            <person name="Brannstrom I.O."/>
            <person name="Guillou S."/>
            <person name="Cros-Aarteil S."/>
            <person name="Calhoun S."/>
            <person name="Haridas S."/>
            <person name="Kuo A."/>
            <person name="Mondo S."/>
            <person name="Pangilinan J."/>
            <person name="Riley R."/>
            <person name="LaButti K."/>
            <person name="Andreopoulos B."/>
            <person name="Lipzen A."/>
            <person name="Chen C."/>
            <person name="Yan M."/>
            <person name="Daum C."/>
            <person name="Ng V."/>
            <person name="Clum A."/>
            <person name="Steindorff A."/>
            <person name="Ohm R.A."/>
            <person name="Martin F."/>
            <person name="Silar P."/>
            <person name="Natvig D.O."/>
            <person name="Lalanne C."/>
            <person name="Gautier V."/>
            <person name="Ament-Velasquez S.L."/>
            <person name="Kruys A."/>
            <person name="Hutchinson M.I."/>
            <person name="Powell A.J."/>
            <person name="Barry K."/>
            <person name="Miller A.N."/>
            <person name="Grigoriev I.V."/>
            <person name="Debuchy R."/>
            <person name="Gladieux P."/>
            <person name="Hiltunen Thoren M."/>
            <person name="Johannesson H."/>
        </authorList>
    </citation>
    <scope>NUCLEOTIDE SEQUENCE</scope>
    <source>
        <strain evidence="4">CBS 168.71</strain>
    </source>
</reference>
<feature type="domain" description="F-box" evidence="3">
    <location>
        <begin position="199"/>
        <end position="249"/>
    </location>
</feature>
<dbReference type="Pfam" id="PF19270">
    <property type="entry name" value="FBO_C"/>
    <property type="match status" value="1"/>
</dbReference>
<evidence type="ECO:0000256" key="1">
    <source>
        <dbReference type="ARBA" id="ARBA00022786"/>
    </source>
</evidence>
<protein>
    <recommendedName>
        <fullName evidence="3">F-box domain-containing protein</fullName>
    </recommendedName>
</protein>
<proteinExistence type="predicted"/>
<dbReference type="GO" id="GO:0005737">
    <property type="term" value="C:cytoplasm"/>
    <property type="evidence" value="ECO:0007669"/>
    <property type="project" value="TreeGrafter"/>
</dbReference>
<evidence type="ECO:0000313" key="5">
    <source>
        <dbReference type="Proteomes" id="UP001278766"/>
    </source>
</evidence>
<dbReference type="PANTHER" id="PTHR12874">
    <property type="entry name" value="F-BOX ONLY PROTEIN 48-RELATED"/>
    <property type="match status" value="1"/>
</dbReference>
<dbReference type="InterPro" id="IPR001810">
    <property type="entry name" value="F-box_dom"/>
</dbReference>
<evidence type="ECO:0000313" key="4">
    <source>
        <dbReference type="EMBL" id="KAK3301032.1"/>
    </source>
</evidence>
<dbReference type="RefSeq" id="XP_062664546.1">
    <property type="nucleotide sequence ID" value="XM_062800062.1"/>
</dbReference>
<dbReference type="AlphaFoldDB" id="A0AAE0HRF3"/>
<evidence type="ECO:0000259" key="3">
    <source>
        <dbReference type="PROSITE" id="PS50181"/>
    </source>
</evidence>
<dbReference type="GO" id="GO:0019005">
    <property type="term" value="C:SCF ubiquitin ligase complex"/>
    <property type="evidence" value="ECO:0007669"/>
    <property type="project" value="TreeGrafter"/>
</dbReference>
<dbReference type="InterPro" id="IPR036047">
    <property type="entry name" value="F-box-like_dom_sf"/>
</dbReference>
<comment type="caution">
    <text evidence="4">The sequence shown here is derived from an EMBL/GenBank/DDBJ whole genome shotgun (WGS) entry which is preliminary data.</text>
</comment>
<organism evidence="4 5">
    <name type="scientific">Chaetomium fimeti</name>
    <dbReference type="NCBI Taxonomy" id="1854472"/>
    <lineage>
        <taxon>Eukaryota</taxon>
        <taxon>Fungi</taxon>
        <taxon>Dikarya</taxon>
        <taxon>Ascomycota</taxon>
        <taxon>Pezizomycotina</taxon>
        <taxon>Sordariomycetes</taxon>
        <taxon>Sordariomycetidae</taxon>
        <taxon>Sordariales</taxon>
        <taxon>Chaetomiaceae</taxon>
        <taxon>Chaetomium</taxon>
    </lineage>
</organism>
<dbReference type="PANTHER" id="PTHR12874:SF9">
    <property type="entry name" value="F-BOX ONLY PROTEIN 48"/>
    <property type="match status" value="1"/>
</dbReference>